<dbReference type="Proteomes" id="UP001062846">
    <property type="component" value="Chromosome 4"/>
</dbReference>
<name>A0ACC0P3B2_RHOML</name>
<protein>
    <submittedName>
        <fullName evidence="1">Uncharacterized protein</fullName>
    </submittedName>
</protein>
<evidence type="ECO:0000313" key="1">
    <source>
        <dbReference type="EMBL" id="KAI8559950.1"/>
    </source>
</evidence>
<reference evidence="1" key="1">
    <citation type="submission" date="2022-02" db="EMBL/GenBank/DDBJ databases">
        <title>Plant Genome Project.</title>
        <authorList>
            <person name="Zhang R.-G."/>
        </authorList>
    </citation>
    <scope>NUCLEOTIDE SEQUENCE</scope>
    <source>
        <strain evidence="1">AT1</strain>
    </source>
</reference>
<evidence type="ECO:0000313" key="2">
    <source>
        <dbReference type="Proteomes" id="UP001062846"/>
    </source>
</evidence>
<gene>
    <name evidence="1" type="ORF">RHMOL_Rhmol04G0216400</name>
</gene>
<dbReference type="EMBL" id="CM046391">
    <property type="protein sequence ID" value="KAI8559950.1"/>
    <property type="molecule type" value="Genomic_DNA"/>
</dbReference>
<sequence length="60" mass="6909">MITVLYHVGISDFTCLVRPSVEGRREVDEDVERGRTKIWKRFGFRGEVSSSPKLPSNRTI</sequence>
<proteinExistence type="predicted"/>
<accession>A0ACC0P3B2</accession>
<organism evidence="1 2">
    <name type="scientific">Rhododendron molle</name>
    <name type="common">Chinese azalea</name>
    <name type="synonym">Azalea mollis</name>
    <dbReference type="NCBI Taxonomy" id="49168"/>
    <lineage>
        <taxon>Eukaryota</taxon>
        <taxon>Viridiplantae</taxon>
        <taxon>Streptophyta</taxon>
        <taxon>Embryophyta</taxon>
        <taxon>Tracheophyta</taxon>
        <taxon>Spermatophyta</taxon>
        <taxon>Magnoliopsida</taxon>
        <taxon>eudicotyledons</taxon>
        <taxon>Gunneridae</taxon>
        <taxon>Pentapetalae</taxon>
        <taxon>asterids</taxon>
        <taxon>Ericales</taxon>
        <taxon>Ericaceae</taxon>
        <taxon>Ericoideae</taxon>
        <taxon>Rhodoreae</taxon>
        <taxon>Rhododendron</taxon>
    </lineage>
</organism>
<keyword evidence="2" id="KW-1185">Reference proteome</keyword>
<comment type="caution">
    <text evidence="1">The sequence shown here is derived from an EMBL/GenBank/DDBJ whole genome shotgun (WGS) entry which is preliminary data.</text>
</comment>